<name>A0A3P7JX94_STRVU</name>
<keyword evidence="1" id="KW-0812">Transmembrane</keyword>
<keyword evidence="1" id="KW-0472">Membrane</keyword>
<dbReference type="EMBL" id="UYYB01110621">
    <property type="protein sequence ID" value="VDM80897.1"/>
    <property type="molecule type" value="Genomic_DNA"/>
</dbReference>
<organism evidence="2 3">
    <name type="scientific">Strongylus vulgaris</name>
    <name type="common">Blood worm</name>
    <dbReference type="NCBI Taxonomy" id="40348"/>
    <lineage>
        <taxon>Eukaryota</taxon>
        <taxon>Metazoa</taxon>
        <taxon>Ecdysozoa</taxon>
        <taxon>Nematoda</taxon>
        <taxon>Chromadorea</taxon>
        <taxon>Rhabditida</taxon>
        <taxon>Rhabditina</taxon>
        <taxon>Rhabditomorpha</taxon>
        <taxon>Strongyloidea</taxon>
        <taxon>Strongylidae</taxon>
        <taxon>Strongylus</taxon>
    </lineage>
</organism>
<feature type="non-terminal residue" evidence="2">
    <location>
        <position position="1"/>
    </location>
</feature>
<evidence type="ECO:0000313" key="3">
    <source>
        <dbReference type="Proteomes" id="UP000270094"/>
    </source>
</evidence>
<dbReference type="Proteomes" id="UP000270094">
    <property type="component" value="Unassembled WGS sequence"/>
</dbReference>
<evidence type="ECO:0000313" key="2">
    <source>
        <dbReference type="EMBL" id="VDM80897.1"/>
    </source>
</evidence>
<gene>
    <name evidence="2" type="ORF">SVUK_LOCUS15895</name>
</gene>
<sequence>LATDIQQDLEKINDNFKSPTYEAPAFATLVKNLPSMLTSAKVISRWATDVYETSTVLVEKVRITYSHWTFYMSQHRHDALQSRRGAVSIVAASILATAGYTAMLVGALLCVLAA</sequence>
<keyword evidence="1" id="KW-1133">Transmembrane helix</keyword>
<dbReference type="OrthoDB" id="5876072at2759"/>
<dbReference type="AlphaFoldDB" id="A0A3P7JX94"/>
<keyword evidence="3" id="KW-1185">Reference proteome</keyword>
<feature type="transmembrane region" description="Helical" evidence="1">
    <location>
        <begin position="86"/>
        <end position="109"/>
    </location>
</feature>
<reference evidence="2 3" key="1">
    <citation type="submission" date="2018-11" db="EMBL/GenBank/DDBJ databases">
        <authorList>
            <consortium name="Pathogen Informatics"/>
        </authorList>
    </citation>
    <scope>NUCLEOTIDE SEQUENCE [LARGE SCALE GENOMIC DNA]</scope>
</reference>
<accession>A0A3P7JX94</accession>
<proteinExistence type="predicted"/>
<evidence type="ECO:0000256" key="1">
    <source>
        <dbReference type="SAM" id="Phobius"/>
    </source>
</evidence>
<protein>
    <submittedName>
        <fullName evidence="2">Uncharacterized protein</fullName>
    </submittedName>
</protein>